<evidence type="ECO:0000256" key="4">
    <source>
        <dbReference type="ARBA" id="ARBA00022833"/>
    </source>
</evidence>
<dbReference type="InterPro" id="IPR036236">
    <property type="entry name" value="Znf_C2H2_sf"/>
</dbReference>
<dbReference type="GO" id="GO:0000981">
    <property type="term" value="F:DNA-binding transcription factor activity, RNA polymerase II-specific"/>
    <property type="evidence" value="ECO:0007669"/>
    <property type="project" value="TreeGrafter"/>
</dbReference>
<dbReference type="Pfam" id="PF00096">
    <property type="entry name" value="zf-C2H2"/>
    <property type="match status" value="2"/>
</dbReference>
<dbReference type="PROSITE" id="PS00028">
    <property type="entry name" value="ZINC_FINGER_C2H2_1"/>
    <property type="match status" value="2"/>
</dbReference>
<reference evidence="9" key="1">
    <citation type="submission" date="2020-11" db="EMBL/GenBank/DDBJ databases">
        <authorList>
            <person name="Tran Van P."/>
        </authorList>
    </citation>
    <scope>NUCLEOTIDE SEQUENCE</scope>
</reference>
<keyword evidence="1" id="KW-0479">Metal-binding</keyword>
<dbReference type="AlphaFoldDB" id="A0A7R9Q548"/>
<evidence type="ECO:0000313" key="9">
    <source>
        <dbReference type="EMBL" id="CAD7631953.1"/>
    </source>
</evidence>
<evidence type="ECO:0000256" key="6">
    <source>
        <dbReference type="ARBA" id="ARBA00037948"/>
    </source>
</evidence>
<dbReference type="InterPro" id="IPR013087">
    <property type="entry name" value="Znf_C2H2_type"/>
</dbReference>
<organism evidence="9">
    <name type="scientific">Medioppia subpectinata</name>
    <dbReference type="NCBI Taxonomy" id="1979941"/>
    <lineage>
        <taxon>Eukaryota</taxon>
        <taxon>Metazoa</taxon>
        <taxon>Ecdysozoa</taxon>
        <taxon>Arthropoda</taxon>
        <taxon>Chelicerata</taxon>
        <taxon>Arachnida</taxon>
        <taxon>Acari</taxon>
        <taxon>Acariformes</taxon>
        <taxon>Sarcoptiformes</taxon>
        <taxon>Oribatida</taxon>
        <taxon>Brachypylina</taxon>
        <taxon>Oppioidea</taxon>
        <taxon>Oppiidae</taxon>
        <taxon>Medioppia</taxon>
    </lineage>
</organism>
<dbReference type="PANTHER" id="PTHR24388:SF104">
    <property type="entry name" value="AT-RICH BINDING PROTEIN-RELATED"/>
    <property type="match status" value="1"/>
</dbReference>
<gene>
    <name evidence="9" type="ORF">OSB1V03_LOCUS12360</name>
</gene>
<dbReference type="GO" id="GO:0000978">
    <property type="term" value="F:RNA polymerase II cis-regulatory region sequence-specific DNA binding"/>
    <property type="evidence" value="ECO:0007669"/>
    <property type="project" value="TreeGrafter"/>
</dbReference>
<dbReference type="SMART" id="SM00355">
    <property type="entry name" value="ZnF_C2H2"/>
    <property type="match status" value="4"/>
</dbReference>
<protein>
    <recommendedName>
        <fullName evidence="8">C2H2-type domain-containing protein</fullName>
    </recommendedName>
</protein>
<dbReference type="EMBL" id="OC864814">
    <property type="protein sequence ID" value="CAD7631953.1"/>
    <property type="molecule type" value="Genomic_DNA"/>
</dbReference>
<dbReference type="SUPFAM" id="SSF57667">
    <property type="entry name" value="beta-beta-alpha zinc fingers"/>
    <property type="match status" value="2"/>
</dbReference>
<dbReference type="EMBL" id="CAJPIZ010010239">
    <property type="protein sequence ID" value="CAG2112383.1"/>
    <property type="molecule type" value="Genomic_DNA"/>
</dbReference>
<keyword evidence="10" id="KW-1185">Reference proteome</keyword>
<feature type="domain" description="C2H2-type" evidence="8">
    <location>
        <begin position="186"/>
        <end position="216"/>
    </location>
</feature>
<evidence type="ECO:0000313" key="10">
    <source>
        <dbReference type="Proteomes" id="UP000759131"/>
    </source>
</evidence>
<dbReference type="InterPro" id="IPR050527">
    <property type="entry name" value="Snail/Krueppel_Znf"/>
</dbReference>
<evidence type="ECO:0000256" key="3">
    <source>
        <dbReference type="ARBA" id="ARBA00022771"/>
    </source>
</evidence>
<comment type="similarity">
    <text evidence="6">Belongs to the snail C2H2-type zinc-finger protein family.</text>
</comment>
<keyword evidence="3 7" id="KW-0863">Zinc-finger</keyword>
<keyword evidence="5" id="KW-0539">Nucleus</keyword>
<dbReference type="OrthoDB" id="10004641at2759"/>
<feature type="domain" description="C2H2-type" evidence="8">
    <location>
        <begin position="260"/>
        <end position="289"/>
    </location>
</feature>
<evidence type="ECO:0000256" key="7">
    <source>
        <dbReference type="PROSITE-ProRule" id="PRU00042"/>
    </source>
</evidence>
<evidence type="ECO:0000256" key="5">
    <source>
        <dbReference type="ARBA" id="ARBA00023242"/>
    </source>
</evidence>
<evidence type="ECO:0000256" key="2">
    <source>
        <dbReference type="ARBA" id="ARBA00022737"/>
    </source>
</evidence>
<keyword evidence="2" id="KW-0677">Repeat</keyword>
<dbReference type="Proteomes" id="UP000759131">
    <property type="component" value="Unassembled WGS sequence"/>
</dbReference>
<accession>A0A7R9Q548</accession>
<dbReference type="Gene3D" id="3.30.160.60">
    <property type="entry name" value="Classic Zinc Finger"/>
    <property type="match status" value="2"/>
</dbReference>
<sequence>MSCGQCLCEGYLSSNAKRVFTYLLFESYRNCLIGFADNCLCDHNFDNQLVFNHLEDEYKILRAEDCRLNDTTDDHMMSTVAFNKSQSVSNSTIDKTIEFISDQNGGDSQPMVADDNDLNYKISLSQHMKAIHFKTTDNWDNLPQVLQSDDEIIIASEDCIQSDNTSAMKSRPIVRPLHRPIPRPEYTCDWIGCELVFSTNFELRRHQSYVHKSREQTAHTSSTVRRVERFMGFKPLTIHTLDHSLTKASAKEEDETEKEFKCDLCDKSYSRKNGLLYHQNVDHNCGDRSVRMFYCDDCEYRTQNSCHMKRHVIRKHTIDKPYKCQLESCRYVVRQFATLEQFKSHQMKIHSVTDPDYVPFD</sequence>
<name>A0A7R9Q548_9ACAR</name>
<dbReference type="PROSITE" id="PS50157">
    <property type="entry name" value="ZINC_FINGER_C2H2_2"/>
    <property type="match status" value="3"/>
</dbReference>
<feature type="domain" description="C2H2-type" evidence="8">
    <location>
        <begin position="293"/>
        <end position="321"/>
    </location>
</feature>
<evidence type="ECO:0000256" key="1">
    <source>
        <dbReference type="ARBA" id="ARBA00022723"/>
    </source>
</evidence>
<evidence type="ECO:0000259" key="8">
    <source>
        <dbReference type="PROSITE" id="PS50157"/>
    </source>
</evidence>
<dbReference type="PANTHER" id="PTHR24388">
    <property type="entry name" value="ZINC FINGER PROTEIN"/>
    <property type="match status" value="1"/>
</dbReference>
<keyword evidence="4" id="KW-0862">Zinc</keyword>
<proteinExistence type="inferred from homology"/>
<dbReference type="GO" id="GO:0008270">
    <property type="term" value="F:zinc ion binding"/>
    <property type="evidence" value="ECO:0007669"/>
    <property type="project" value="UniProtKB-KW"/>
</dbReference>